<accession>A0A931AMF2</accession>
<comment type="caution">
    <text evidence="3">The sequence shown here is derived from an EMBL/GenBank/DDBJ whole genome shotgun (WGS) entry which is preliminary data.</text>
</comment>
<evidence type="ECO:0000313" key="3">
    <source>
        <dbReference type="EMBL" id="MBF8194713.1"/>
    </source>
</evidence>
<proteinExistence type="predicted"/>
<keyword evidence="2" id="KW-0472">Membrane</keyword>
<feature type="compositionally biased region" description="Basic and acidic residues" evidence="1">
    <location>
        <begin position="250"/>
        <end position="259"/>
    </location>
</feature>
<reference evidence="3" key="1">
    <citation type="submission" date="2020-11" db="EMBL/GenBank/DDBJ databases">
        <title>Whole-genome analyses of Nonomuraea sp. K274.</title>
        <authorList>
            <person name="Veyisoglu A."/>
        </authorList>
    </citation>
    <scope>NUCLEOTIDE SEQUENCE</scope>
    <source>
        <strain evidence="3">K274</strain>
    </source>
</reference>
<feature type="compositionally biased region" description="Low complexity" evidence="1">
    <location>
        <begin position="263"/>
        <end position="272"/>
    </location>
</feature>
<evidence type="ECO:0000256" key="1">
    <source>
        <dbReference type="SAM" id="MobiDB-lite"/>
    </source>
</evidence>
<feature type="non-terminal residue" evidence="3">
    <location>
        <position position="281"/>
    </location>
</feature>
<dbReference type="AlphaFoldDB" id="A0A931AMF2"/>
<organism evidence="3 4">
    <name type="scientific">Nonomuraea cypriaca</name>
    <dbReference type="NCBI Taxonomy" id="1187855"/>
    <lineage>
        <taxon>Bacteria</taxon>
        <taxon>Bacillati</taxon>
        <taxon>Actinomycetota</taxon>
        <taxon>Actinomycetes</taxon>
        <taxon>Streptosporangiales</taxon>
        <taxon>Streptosporangiaceae</taxon>
        <taxon>Nonomuraea</taxon>
    </lineage>
</organism>
<dbReference type="InterPro" id="IPR026467">
    <property type="entry name" value="Ser/Gly_Cys_C_dom"/>
</dbReference>
<keyword evidence="2" id="KW-0812">Transmembrane</keyword>
<protein>
    <submittedName>
        <fullName evidence="3">TIGR04222 domain-containing membrane protein</fullName>
    </submittedName>
</protein>
<name>A0A931AMF2_9ACTN</name>
<dbReference type="NCBIfam" id="TIGR04222">
    <property type="entry name" value="near_uncomplex"/>
    <property type="match status" value="1"/>
</dbReference>
<sequence length="281" mass="28851">MDLILLVISVLVAAVTIGTAIALIRGRARVATASSGTGPRDLGHYDLAYLAGGPQRVAETAIALLAEAGDIRVSRGGLLHKVAKRAGARDPIEESVLSVVTFSSGLPASSARRETSRSLAMEALKQHLTGLGLVLADNAFEQVNRLAEWLKPVAGLAFTGAAVEVVRVIAQGPDQLPVIALIVFAGAGVVARAAVVAHGRSMRATRARLTRSGQDALDSARRAEHQGADDQPVRVALYGLGQTSSRELRAELGRSESPRGRKSAGAAYAGGSAASGGAGCV</sequence>
<feature type="region of interest" description="Disordered" evidence="1">
    <location>
        <begin position="250"/>
        <end position="281"/>
    </location>
</feature>
<evidence type="ECO:0000256" key="2">
    <source>
        <dbReference type="SAM" id="Phobius"/>
    </source>
</evidence>
<keyword evidence="2" id="KW-1133">Transmembrane helix</keyword>
<evidence type="ECO:0000313" key="4">
    <source>
        <dbReference type="Proteomes" id="UP000605361"/>
    </source>
</evidence>
<gene>
    <name evidence="3" type="ORF">ITP53_55515</name>
</gene>
<dbReference type="RefSeq" id="WP_195903515.1">
    <property type="nucleotide sequence ID" value="NZ_JADOGI010000545.1"/>
</dbReference>
<dbReference type="EMBL" id="JADOGI010000545">
    <property type="protein sequence ID" value="MBF8194713.1"/>
    <property type="molecule type" value="Genomic_DNA"/>
</dbReference>
<feature type="transmembrane region" description="Helical" evidence="2">
    <location>
        <begin position="176"/>
        <end position="197"/>
    </location>
</feature>
<keyword evidence="4" id="KW-1185">Reference proteome</keyword>
<dbReference type="Proteomes" id="UP000605361">
    <property type="component" value="Unassembled WGS sequence"/>
</dbReference>